<dbReference type="InterPro" id="IPR017853">
    <property type="entry name" value="GH"/>
</dbReference>
<sequence>MKVHLVNITEGYICTSLFHLWRDMFHLKHIEVMKNKLLSFAMLVALSSSVPAKNTVTKIGQVTASVVLTEDIDYVITGSEPFTVTGSVNIKNKEHAVVILENIRPSAALSFLGFIDIDGAPAVDGENCQVKMYAQGAIIMPYAKDLKPLTVYSEQNFGGESVNDFGLENSGGFMNTLTEEKLNNRIRSFKLKRGYMVTFANNPGGRGYSRCFIADDADLEIAVLPEVLDRHISSYRIFKWNDTQKKGLASDTGKGNNSMLNSSWCYTWGVGYDMGADYECVPHHIHETYPSPTALGKATYSPHMKTNNEPANPNDDQPATVEQVLANWEELMATGMRLCSPSYHDGGTSWLRNFLNEIDKRGWRCDIVDLHCYWTESHFNDLQKWYNDFHRPIWISEFLWGSSWGKAGIFAVADNRDSFSEENQQKNYDGLKPILDKLNKWPYVERYSYWNHERNCSKLFSGGNLSIAGKYYAEMNPGIGYKKAYEYVPKVVYNAPEGFDVVYTERTQKLTVQWTNKNMELTDSTLLELSIDGGEWQTVRKYESSEKETYVYNEVFSDDFQKGTYTYRIHNYDMDGNERLTEGKSVSLVGAEGSPGLQYGTLRITDTEETNTTFDAGTTEESAVFMGLVSYNNPKTVPVGTVVSVAYDKFSFWAFPWNEGDYVQTVTEPETVDFMVFSKGRHQYGDVMMEVGETPKKVTEDSVWVSFETPFPDGVTPVVIANVVSRYKVHPYMVKVWNVTREGFAVKLSRQAALDGTLETFAGQPLCYVAATPGEAWIEDGNKKLTVGLNTVDKVDGRRSRPVNLLDGSGAAVSLLNPYFLCGPQTDNYPSASVYRIAEQIKSPSETDASLLLTTGLKVIRQKDETAEVHVVDNAAANGDLMGWIAISENYGGTKVDDVRKPEVKVWAEDGRIVVSGTEDYRIYGLDGRQMPRGQRLPDGIYIVKTEGKTVKIMVSSVK</sequence>
<reference evidence="2 3" key="1">
    <citation type="submission" date="2011-02" db="EMBL/GenBank/DDBJ databases">
        <authorList>
            <person name="Weinstock G."/>
            <person name="Sodergren E."/>
            <person name="Clifton S."/>
            <person name="Fulton L."/>
            <person name="Fulton B."/>
            <person name="Courtney L."/>
            <person name="Fronick C."/>
            <person name="Harrison M."/>
            <person name="Strong C."/>
            <person name="Farmer C."/>
            <person name="Delahaunty K."/>
            <person name="Markovic C."/>
            <person name="Hall O."/>
            <person name="Minx P."/>
            <person name="Tomlinson C."/>
            <person name="Mitreva M."/>
            <person name="Hou S."/>
            <person name="Chen J."/>
            <person name="Wollam A."/>
            <person name="Pepin K.H."/>
            <person name="Johnson M."/>
            <person name="Bhonagiri V."/>
            <person name="Zhang X."/>
            <person name="Suruliraj S."/>
            <person name="Warren W."/>
            <person name="Chinwalla A."/>
            <person name="Mardis E.R."/>
            <person name="Wilson R.K."/>
        </authorList>
    </citation>
    <scope>NUCLEOTIDE SEQUENCE [LARGE SCALE GENOMIC DNA]</scope>
    <source>
        <strain evidence="2 3">YIT 11841</strain>
    </source>
</reference>
<dbReference type="EMBL" id="AFBR01000092">
    <property type="protein sequence ID" value="EGG50667.1"/>
    <property type="molecule type" value="Genomic_DNA"/>
</dbReference>
<dbReference type="HOGENOM" id="CLU_315855_0_0_10"/>
<proteinExistence type="predicted"/>
<dbReference type="InterPro" id="IPR024655">
    <property type="entry name" value="Asl1_glyco_hydro_catalytic"/>
</dbReference>
<evidence type="ECO:0000259" key="1">
    <source>
        <dbReference type="Pfam" id="PF11790"/>
    </source>
</evidence>
<name>F3QY21_9BACT</name>
<dbReference type="AlphaFoldDB" id="F3QY21"/>
<comment type="caution">
    <text evidence="2">The sequence shown here is derived from an EMBL/GenBank/DDBJ whole genome shotgun (WGS) entry which is preliminary data.</text>
</comment>
<dbReference type="STRING" id="762982.HMPREF9442_03112"/>
<dbReference type="Gene3D" id="2.60.20.10">
    <property type="entry name" value="Crystallins"/>
    <property type="match status" value="1"/>
</dbReference>
<dbReference type="InterPro" id="IPR053183">
    <property type="entry name" value="ASL1"/>
</dbReference>
<dbReference type="SUPFAM" id="SSF51445">
    <property type="entry name" value="(Trans)glycosidases"/>
    <property type="match status" value="1"/>
</dbReference>
<accession>F3QY21</accession>
<dbReference type="PANTHER" id="PTHR34154:SF3">
    <property type="entry name" value="ALKALI-SENSITIVE LINKAGE PROTEIN 1"/>
    <property type="match status" value="1"/>
</dbReference>
<evidence type="ECO:0000313" key="3">
    <source>
        <dbReference type="Proteomes" id="UP000005546"/>
    </source>
</evidence>
<dbReference type="PANTHER" id="PTHR34154">
    <property type="entry name" value="ALKALI-SENSITIVE LINKAGE PROTEIN 1"/>
    <property type="match status" value="1"/>
</dbReference>
<dbReference type="Pfam" id="PF11790">
    <property type="entry name" value="Glyco_hydro_cc"/>
    <property type="match status" value="1"/>
</dbReference>
<organism evidence="2 3">
    <name type="scientific">Paraprevotella xylaniphila YIT 11841</name>
    <dbReference type="NCBI Taxonomy" id="762982"/>
    <lineage>
        <taxon>Bacteria</taxon>
        <taxon>Pseudomonadati</taxon>
        <taxon>Bacteroidota</taxon>
        <taxon>Bacteroidia</taxon>
        <taxon>Bacteroidales</taxon>
        <taxon>Prevotellaceae</taxon>
        <taxon>Paraprevotella</taxon>
    </lineage>
</organism>
<evidence type="ECO:0000313" key="2">
    <source>
        <dbReference type="EMBL" id="EGG50667.1"/>
    </source>
</evidence>
<dbReference type="Proteomes" id="UP000005546">
    <property type="component" value="Unassembled WGS sequence"/>
</dbReference>
<protein>
    <recommendedName>
        <fullName evidence="1">Asl1-like glycosyl hydrolase catalytic domain-containing protein</fullName>
    </recommendedName>
</protein>
<feature type="domain" description="Asl1-like glycosyl hydrolase catalytic" evidence="1">
    <location>
        <begin position="256"/>
        <end position="472"/>
    </location>
</feature>
<gene>
    <name evidence="2" type="ORF">HMPREF9442_03112</name>
</gene>
<dbReference type="eggNOG" id="COG1595">
    <property type="taxonomic scope" value="Bacteria"/>
</dbReference>
<keyword evidence="3" id="KW-1185">Reference proteome</keyword>
<dbReference type="Gene3D" id="3.20.20.80">
    <property type="entry name" value="Glycosidases"/>
    <property type="match status" value="1"/>
</dbReference>